<evidence type="ECO:0000313" key="1">
    <source>
        <dbReference type="EMBL" id="PRQ47984.1"/>
    </source>
</evidence>
<dbReference type="EMBL" id="PDCK01000040">
    <property type="protein sequence ID" value="PRQ47984.1"/>
    <property type="molecule type" value="Genomic_DNA"/>
</dbReference>
<protein>
    <submittedName>
        <fullName evidence="1">Uncharacterized protein</fullName>
    </submittedName>
</protein>
<name>A0A2P6RNK0_ROSCH</name>
<proteinExistence type="predicted"/>
<organism evidence="1 2">
    <name type="scientific">Rosa chinensis</name>
    <name type="common">China rose</name>
    <dbReference type="NCBI Taxonomy" id="74649"/>
    <lineage>
        <taxon>Eukaryota</taxon>
        <taxon>Viridiplantae</taxon>
        <taxon>Streptophyta</taxon>
        <taxon>Embryophyta</taxon>
        <taxon>Tracheophyta</taxon>
        <taxon>Spermatophyta</taxon>
        <taxon>Magnoliopsida</taxon>
        <taxon>eudicotyledons</taxon>
        <taxon>Gunneridae</taxon>
        <taxon>Pentapetalae</taxon>
        <taxon>rosids</taxon>
        <taxon>fabids</taxon>
        <taxon>Rosales</taxon>
        <taxon>Rosaceae</taxon>
        <taxon>Rosoideae</taxon>
        <taxon>Rosoideae incertae sedis</taxon>
        <taxon>Rosa</taxon>
    </lineage>
</organism>
<comment type="caution">
    <text evidence="1">The sequence shown here is derived from an EMBL/GenBank/DDBJ whole genome shotgun (WGS) entry which is preliminary data.</text>
</comment>
<evidence type="ECO:0000313" key="2">
    <source>
        <dbReference type="Proteomes" id="UP000238479"/>
    </source>
</evidence>
<dbReference type="Proteomes" id="UP000238479">
    <property type="component" value="Chromosome 2"/>
</dbReference>
<reference evidence="1 2" key="1">
    <citation type="journal article" date="2018" name="Nat. Genet.">
        <title>The Rosa genome provides new insights in the design of modern roses.</title>
        <authorList>
            <person name="Bendahmane M."/>
        </authorList>
    </citation>
    <scope>NUCLEOTIDE SEQUENCE [LARGE SCALE GENOMIC DNA]</scope>
    <source>
        <strain evidence="2">cv. Old Blush</strain>
    </source>
</reference>
<gene>
    <name evidence="1" type="ORF">RchiOBHm_Chr2g0105651</name>
</gene>
<accession>A0A2P6RNK0</accession>
<sequence>MVASRSAYFSTTSRQAFARIFVHFKEVVQIASAITPSTVTLFLLGVLEPCVCSNRWRRRHDLVLWWWLLFMEWHECGGGISL</sequence>
<dbReference type="AlphaFoldDB" id="A0A2P6RNK0"/>
<dbReference type="Gramene" id="PRQ47984">
    <property type="protein sequence ID" value="PRQ47984"/>
    <property type="gene ID" value="RchiOBHm_Chr2g0105651"/>
</dbReference>
<keyword evidence="2" id="KW-1185">Reference proteome</keyword>